<dbReference type="PANTHER" id="PTHR33112:SF16">
    <property type="entry name" value="HETEROKARYON INCOMPATIBILITY DOMAIN-CONTAINING PROTEIN"/>
    <property type="match status" value="1"/>
</dbReference>
<dbReference type="EMBL" id="JAVFKD010000012">
    <property type="protein sequence ID" value="KAK5993527.1"/>
    <property type="molecule type" value="Genomic_DNA"/>
</dbReference>
<evidence type="ECO:0000313" key="3">
    <source>
        <dbReference type="Proteomes" id="UP001338125"/>
    </source>
</evidence>
<proteinExistence type="predicted"/>
<organism evidence="2 3">
    <name type="scientific">Cladobotryum mycophilum</name>
    <dbReference type="NCBI Taxonomy" id="491253"/>
    <lineage>
        <taxon>Eukaryota</taxon>
        <taxon>Fungi</taxon>
        <taxon>Dikarya</taxon>
        <taxon>Ascomycota</taxon>
        <taxon>Pezizomycotina</taxon>
        <taxon>Sordariomycetes</taxon>
        <taxon>Hypocreomycetidae</taxon>
        <taxon>Hypocreales</taxon>
        <taxon>Hypocreaceae</taxon>
        <taxon>Cladobotryum</taxon>
    </lineage>
</organism>
<comment type="caution">
    <text evidence="2">The sequence shown here is derived from an EMBL/GenBank/DDBJ whole genome shotgun (WGS) entry which is preliminary data.</text>
</comment>
<dbReference type="InterPro" id="IPR010730">
    <property type="entry name" value="HET"/>
</dbReference>
<dbReference type="PANTHER" id="PTHR33112">
    <property type="entry name" value="DOMAIN PROTEIN, PUTATIVE-RELATED"/>
    <property type="match status" value="1"/>
</dbReference>
<gene>
    <name evidence="2" type="ORF">PT974_06959</name>
</gene>
<keyword evidence="3" id="KW-1185">Reference proteome</keyword>
<dbReference type="Pfam" id="PF06985">
    <property type="entry name" value="HET"/>
    <property type="match status" value="1"/>
</dbReference>
<sequence length="646" mass="72167">MLANKSYFPPPKTNASCQYCQDLNLSYPGIDGMLGIPLKHMQTSAASGCPFCELLTKALELPGLDPPENQELVGVTLFSAIDPKTSAPLPLTARLQTETRHFAEIELFTESVSSCCPSSIGAGRIIDTNAASKNCVFLMESWIDECVSHHDRCRASDPNLLPDRYLDITPGQDPRLVVNHKGDQGKYVALSHCWGGQVSLQLRQKELQNWQQGIPFHDFPKTFQHAIEVCRCLQIPYLWIDSLCIIQDSKEDWAIQGSKMDAVYSNCHIAIAADGARDSKEGFLCNERRKIPTLRLRLQQKKGNGPQHYDTQPMEEVEICARKKGAGNMDIFMHHSWSAEYRSRLSTRGWILQESVLAPRVLHFTAEEITWECRTVSQCECQVAVHNFAYETPIKLQLPPNLDHTEHWGRLVQEFTCRDLSYPSDRLPALSGLASHMKSVNSSVQFYAGIWSDSFAQSLLWFCLDRNPELSPTKRASKRIRPLSAPTWSWASVTGRVILPTGTKQSSTLEELQIACPPSSPNLYGSVSSASITAAASVLRGVLVGNPDRQGVFQVQIRYINGSGPAFLKPDGEIFPDVIGDDMEIIVGEEVVLLDPVGERNTNYVVLRLVDPRAATYERVGIYMTQSMPEDDRGKQLTERLKMTII</sequence>
<reference evidence="2 3" key="1">
    <citation type="submission" date="2024-01" db="EMBL/GenBank/DDBJ databases">
        <title>Complete genome of Cladobotryum mycophilum ATHUM6906.</title>
        <authorList>
            <person name="Christinaki A.C."/>
            <person name="Myridakis A.I."/>
            <person name="Kouvelis V.N."/>
        </authorList>
    </citation>
    <scope>NUCLEOTIDE SEQUENCE [LARGE SCALE GENOMIC DNA]</scope>
    <source>
        <strain evidence="2 3">ATHUM6906</strain>
    </source>
</reference>
<name>A0ABR0SNP1_9HYPO</name>
<accession>A0ABR0SNP1</accession>
<evidence type="ECO:0000259" key="1">
    <source>
        <dbReference type="Pfam" id="PF06985"/>
    </source>
</evidence>
<evidence type="ECO:0000313" key="2">
    <source>
        <dbReference type="EMBL" id="KAK5993527.1"/>
    </source>
</evidence>
<protein>
    <recommendedName>
        <fullName evidence="1">Heterokaryon incompatibility domain-containing protein</fullName>
    </recommendedName>
</protein>
<feature type="domain" description="Heterokaryon incompatibility" evidence="1">
    <location>
        <begin position="187"/>
        <end position="354"/>
    </location>
</feature>
<dbReference type="Proteomes" id="UP001338125">
    <property type="component" value="Unassembled WGS sequence"/>
</dbReference>